<name>A0ABC8L8J1_ERUVS</name>
<dbReference type="GO" id="GO:0008233">
    <property type="term" value="F:peptidase activity"/>
    <property type="evidence" value="ECO:0007669"/>
    <property type="project" value="UniProtKB-KW"/>
</dbReference>
<comment type="caution">
    <text evidence="4">The sequence shown here is derived from an EMBL/GenBank/DDBJ whole genome shotgun (WGS) entry which is preliminary data.</text>
</comment>
<keyword evidence="2" id="KW-0812">Transmembrane</keyword>
<evidence type="ECO:0000313" key="5">
    <source>
        <dbReference type="Proteomes" id="UP001642260"/>
    </source>
</evidence>
<dbReference type="PROSITE" id="PS50127">
    <property type="entry name" value="UBC_2"/>
    <property type="match status" value="1"/>
</dbReference>
<dbReference type="Pfam" id="PF04258">
    <property type="entry name" value="Peptidase_A22B"/>
    <property type="match status" value="1"/>
</dbReference>
<organism evidence="4 5">
    <name type="scientific">Eruca vesicaria subsp. sativa</name>
    <name type="common">Garden rocket</name>
    <name type="synonym">Eruca sativa</name>
    <dbReference type="NCBI Taxonomy" id="29727"/>
    <lineage>
        <taxon>Eukaryota</taxon>
        <taxon>Viridiplantae</taxon>
        <taxon>Streptophyta</taxon>
        <taxon>Embryophyta</taxon>
        <taxon>Tracheophyta</taxon>
        <taxon>Spermatophyta</taxon>
        <taxon>Magnoliopsida</taxon>
        <taxon>eudicotyledons</taxon>
        <taxon>Gunneridae</taxon>
        <taxon>Pentapetalae</taxon>
        <taxon>rosids</taxon>
        <taxon>malvids</taxon>
        <taxon>Brassicales</taxon>
        <taxon>Brassicaceae</taxon>
        <taxon>Brassiceae</taxon>
        <taxon>Eruca</taxon>
    </lineage>
</organism>
<dbReference type="EMBL" id="CAKOAT010419598">
    <property type="protein sequence ID" value="CAH8369606.1"/>
    <property type="molecule type" value="Genomic_DNA"/>
</dbReference>
<dbReference type="Gene3D" id="3.10.110.10">
    <property type="entry name" value="Ubiquitin Conjugating Enzyme"/>
    <property type="match status" value="1"/>
</dbReference>
<keyword evidence="1" id="KW-0645">Protease</keyword>
<dbReference type="GO" id="GO:0006508">
    <property type="term" value="P:proteolysis"/>
    <property type="evidence" value="ECO:0007669"/>
    <property type="project" value="UniProtKB-KW"/>
</dbReference>
<feature type="transmembrane region" description="Helical" evidence="2">
    <location>
        <begin position="27"/>
        <end position="48"/>
    </location>
</feature>
<dbReference type="InterPro" id="IPR000608">
    <property type="entry name" value="UBC"/>
</dbReference>
<dbReference type="PANTHER" id="PTHR12174:SF89">
    <property type="entry name" value="PA DOMAIN-CONTAINING PROTEIN"/>
    <property type="match status" value="1"/>
</dbReference>
<dbReference type="Proteomes" id="UP001642260">
    <property type="component" value="Unassembled WGS sequence"/>
</dbReference>
<dbReference type="InterPro" id="IPR007369">
    <property type="entry name" value="Peptidase_A22B_SPP"/>
</dbReference>
<gene>
    <name evidence="4" type="ORF">ERUC_LOCUS31196</name>
</gene>
<protein>
    <recommendedName>
        <fullName evidence="3">UBC core domain-containing protein</fullName>
    </recommendedName>
</protein>
<reference evidence="4 5" key="1">
    <citation type="submission" date="2022-03" db="EMBL/GenBank/DDBJ databases">
        <authorList>
            <person name="Macdonald S."/>
            <person name="Ahmed S."/>
            <person name="Newling K."/>
        </authorList>
    </citation>
    <scope>NUCLEOTIDE SEQUENCE [LARGE SCALE GENOMIC DNA]</scope>
</reference>
<keyword evidence="5" id="KW-1185">Reference proteome</keyword>
<evidence type="ECO:0000259" key="3">
    <source>
        <dbReference type="PROSITE" id="PS50127"/>
    </source>
</evidence>
<keyword evidence="2" id="KW-1133">Transmembrane helix</keyword>
<keyword evidence="1" id="KW-0378">Hydrolase</keyword>
<dbReference type="AlphaFoldDB" id="A0ABC8L8J1"/>
<evidence type="ECO:0000313" key="4">
    <source>
        <dbReference type="EMBL" id="CAH8369606.1"/>
    </source>
</evidence>
<keyword evidence="2" id="KW-0472">Membrane</keyword>
<accession>A0ABC8L8J1</accession>
<sequence>MFVLMLALLFGLRYDKFKKRVVSSGYFLWLTIGYGVGLLLTYLGLYLMDIHGQPALLFIVPCTLGWRPAITVKQILVGIQDLLDTPNPGDPAHTDGYHLFIQDVVEYKKRVKLQSKQYPPIV</sequence>
<feature type="domain" description="UBC core" evidence="3">
    <location>
        <begin position="1"/>
        <end position="120"/>
    </location>
</feature>
<dbReference type="PANTHER" id="PTHR12174">
    <property type="entry name" value="SIGNAL PEPTIDE PEPTIDASE"/>
    <property type="match status" value="1"/>
</dbReference>
<dbReference type="SUPFAM" id="SSF54495">
    <property type="entry name" value="UBC-like"/>
    <property type="match status" value="1"/>
</dbReference>
<proteinExistence type="predicted"/>
<evidence type="ECO:0000256" key="1">
    <source>
        <dbReference type="ARBA" id="ARBA00022670"/>
    </source>
</evidence>
<dbReference type="InterPro" id="IPR016135">
    <property type="entry name" value="UBQ-conjugating_enzyme/RWD"/>
</dbReference>
<evidence type="ECO:0000256" key="2">
    <source>
        <dbReference type="SAM" id="Phobius"/>
    </source>
</evidence>